<gene>
    <name evidence="1" type="ORF">DEO72_LG10g2633</name>
</gene>
<accession>A0A4D6NBZ6</accession>
<keyword evidence="2" id="KW-1185">Reference proteome</keyword>
<name>A0A4D6NBZ6_VIGUN</name>
<protein>
    <submittedName>
        <fullName evidence="1">Uncharacterized protein</fullName>
    </submittedName>
</protein>
<reference evidence="1 2" key="1">
    <citation type="submission" date="2019-04" db="EMBL/GenBank/DDBJ databases">
        <title>An improved genome assembly and genetic linkage map for asparagus bean, Vigna unguiculata ssp. sesquipedialis.</title>
        <authorList>
            <person name="Xia Q."/>
            <person name="Zhang R."/>
            <person name="Dong Y."/>
        </authorList>
    </citation>
    <scope>NUCLEOTIDE SEQUENCE [LARGE SCALE GENOMIC DNA]</scope>
    <source>
        <tissue evidence="1">Leaf</tissue>
    </source>
</reference>
<proteinExistence type="predicted"/>
<organism evidence="1 2">
    <name type="scientific">Vigna unguiculata</name>
    <name type="common">Cowpea</name>
    <dbReference type="NCBI Taxonomy" id="3917"/>
    <lineage>
        <taxon>Eukaryota</taxon>
        <taxon>Viridiplantae</taxon>
        <taxon>Streptophyta</taxon>
        <taxon>Embryophyta</taxon>
        <taxon>Tracheophyta</taxon>
        <taxon>Spermatophyta</taxon>
        <taxon>Magnoliopsida</taxon>
        <taxon>eudicotyledons</taxon>
        <taxon>Gunneridae</taxon>
        <taxon>Pentapetalae</taxon>
        <taxon>rosids</taxon>
        <taxon>fabids</taxon>
        <taxon>Fabales</taxon>
        <taxon>Fabaceae</taxon>
        <taxon>Papilionoideae</taxon>
        <taxon>50 kb inversion clade</taxon>
        <taxon>NPAAA clade</taxon>
        <taxon>indigoferoid/millettioid clade</taxon>
        <taxon>Phaseoleae</taxon>
        <taxon>Vigna</taxon>
    </lineage>
</organism>
<evidence type="ECO:0000313" key="1">
    <source>
        <dbReference type="EMBL" id="QCE11400.1"/>
    </source>
</evidence>
<dbReference type="AlphaFoldDB" id="A0A4D6NBZ6"/>
<sequence>MSSRHKIDGYFVDAGYTLRRCTGDVREQGFTKRKVVVPAQIWVNKDIKKLRTELLGPSSSCQSKKPEVRLLDVPKTSVRRDIEINLDEEVMNSLDNMEPNAIIRAIVEFSSKMLEFRRRIGGMLQKELKDWDKAKMAEDVSLVQDKYDDDKAALAKREKE</sequence>
<dbReference type="Proteomes" id="UP000501690">
    <property type="component" value="Linkage Group LG10"/>
</dbReference>
<dbReference type="EMBL" id="CP039354">
    <property type="protein sequence ID" value="QCE11400.1"/>
    <property type="molecule type" value="Genomic_DNA"/>
</dbReference>
<evidence type="ECO:0000313" key="2">
    <source>
        <dbReference type="Proteomes" id="UP000501690"/>
    </source>
</evidence>